<evidence type="ECO:0000256" key="1">
    <source>
        <dbReference type="ARBA" id="ARBA00006226"/>
    </source>
</evidence>
<dbReference type="InterPro" id="IPR007712">
    <property type="entry name" value="RelE/ParE_toxin"/>
</dbReference>
<evidence type="ECO:0000256" key="2">
    <source>
        <dbReference type="ARBA" id="ARBA00022649"/>
    </source>
</evidence>
<sequence>MTRWRIRLSRTARVELAKLDRPIRARIVAKLEEIADGDPRQSGKALTGNLAGLWRYRVGSYWIICQIQDQELVILGLQIGHRSTIYKN</sequence>
<dbReference type="EMBL" id="JASXSX010000001">
    <property type="protein sequence ID" value="MDT3767254.1"/>
    <property type="molecule type" value="Genomic_DNA"/>
</dbReference>
<evidence type="ECO:0000313" key="3">
    <source>
        <dbReference type="EMBL" id="MDT3767254.1"/>
    </source>
</evidence>
<comment type="caution">
    <text evidence="3">The sequence shown here is derived from an EMBL/GenBank/DDBJ whole genome shotgun (WGS) entry which is preliminary data.</text>
</comment>
<organism evidence="3 4">
    <name type="scientific">Gleimia hominis</name>
    <dbReference type="NCBI Taxonomy" id="595468"/>
    <lineage>
        <taxon>Bacteria</taxon>
        <taxon>Bacillati</taxon>
        <taxon>Actinomycetota</taxon>
        <taxon>Actinomycetes</taxon>
        <taxon>Actinomycetales</taxon>
        <taxon>Actinomycetaceae</taxon>
        <taxon>Gleimia</taxon>
    </lineage>
</organism>
<dbReference type="InterPro" id="IPR035093">
    <property type="entry name" value="RelE/ParE_toxin_dom_sf"/>
</dbReference>
<dbReference type="NCBIfam" id="TIGR02385">
    <property type="entry name" value="RelE_StbE"/>
    <property type="match status" value="1"/>
</dbReference>
<dbReference type="SUPFAM" id="SSF143011">
    <property type="entry name" value="RelE-like"/>
    <property type="match status" value="1"/>
</dbReference>
<protein>
    <submittedName>
        <fullName evidence="3">Type II toxin-antitoxin system RelE/ParE family toxin</fullName>
    </submittedName>
</protein>
<keyword evidence="2" id="KW-1277">Toxin-antitoxin system</keyword>
<dbReference type="RefSeq" id="WP_313272650.1">
    <property type="nucleotide sequence ID" value="NZ_JASXSX010000001.1"/>
</dbReference>
<evidence type="ECO:0000313" key="4">
    <source>
        <dbReference type="Proteomes" id="UP001247542"/>
    </source>
</evidence>
<proteinExistence type="inferred from homology"/>
<dbReference type="PANTHER" id="PTHR35601:SF1">
    <property type="entry name" value="TOXIN RELE"/>
    <property type="match status" value="1"/>
</dbReference>
<comment type="similarity">
    <text evidence="1">Belongs to the RelE toxin family.</text>
</comment>
<dbReference type="Proteomes" id="UP001247542">
    <property type="component" value="Unassembled WGS sequence"/>
</dbReference>
<keyword evidence="4" id="KW-1185">Reference proteome</keyword>
<gene>
    <name evidence="3" type="ORF">QS713_04125</name>
</gene>
<reference evidence="3 4" key="1">
    <citation type="submission" date="2023-06" db="EMBL/GenBank/DDBJ databases">
        <title>Draft genome sequence of Gleimia hominis type strain CCUG 57540T.</title>
        <authorList>
            <person name="Salva-Serra F."/>
            <person name="Cardew S."/>
            <person name="Jensie Markopoulos S."/>
            <person name="Ohlen M."/>
            <person name="Inganas E."/>
            <person name="Svensson-Stadler L."/>
            <person name="Moore E.R.B."/>
        </authorList>
    </citation>
    <scope>NUCLEOTIDE SEQUENCE [LARGE SCALE GENOMIC DNA]</scope>
    <source>
        <strain evidence="3 4">CCUG 57540</strain>
    </source>
</reference>
<dbReference type="Gene3D" id="3.30.2310.20">
    <property type="entry name" value="RelE-like"/>
    <property type="match status" value="1"/>
</dbReference>
<name>A0ABU3IA47_9ACTO</name>
<accession>A0ABU3IA47</accession>
<dbReference type="PANTHER" id="PTHR35601">
    <property type="entry name" value="TOXIN RELE"/>
    <property type="match status" value="1"/>
</dbReference>
<dbReference type="Pfam" id="PF05016">
    <property type="entry name" value="ParE_toxin"/>
    <property type="match status" value="1"/>
</dbReference>